<accession>A0A7G2CRJ5</accession>
<dbReference type="InterPro" id="IPR000850">
    <property type="entry name" value="Adenylat/UMP-CMP_kin"/>
</dbReference>
<reference evidence="5 6" key="1">
    <citation type="submission" date="2020-08" db="EMBL/GenBank/DDBJ databases">
        <authorList>
            <person name="Newling K."/>
            <person name="Davey J."/>
            <person name="Forrester S."/>
        </authorList>
    </citation>
    <scope>NUCLEOTIDE SEQUENCE [LARGE SCALE GENOMIC DNA]</scope>
    <source>
        <strain evidence="6">Crithidia deanei Carvalho (ATCC PRA-265)</strain>
    </source>
</reference>
<dbReference type="AlphaFoldDB" id="A0A7G2CRJ5"/>
<evidence type="ECO:0000256" key="3">
    <source>
        <dbReference type="ARBA" id="ARBA00022777"/>
    </source>
</evidence>
<comment type="similarity">
    <text evidence="4">Belongs to the adenylate kinase family.</text>
</comment>
<dbReference type="Proteomes" id="UP000515908">
    <property type="component" value="Chromosome 18"/>
</dbReference>
<dbReference type="InterPro" id="IPR027417">
    <property type="entry name" value="P-loop_NTPase"/>
</dbReference>
<proteinExistence type="inferred from homology"/>
<evidence type="ECO:0000313" key="6">
    <source>
        <dbReference type="Proteomes" id="UP000515908"/>
    </source>
</evidence>
<sequence length="246" mass="27201">MASPAQYKKEHAQNLLAVCQVQPLLQQLTMELALTRPTRLLPALMERLEHMEIPVAPPLRSVVTVIGAPLPSQEVRSARGTVLRLTPVELIDQAARGGRSEKGYADLFIPPELEESVRASLSAGTPVPVDVLARLFQNRIEQEEESHAVPAGDKLIVLLEGYPRTIAQALELEAVLGRVNVAILAHASPEEMEVILEERETVWEGYDAPTTALEEYWKARRMLDVVDGSSGQDQMLKQIEALLDSY</sequence>
<evidence type="ECO:0000256" key="2">
    <source>
        <dbReference type="ARBA" id="ARBA00022741"/>
    </source>
</evidence>
<evidence type="ECO:0000256" key="1">
    <source>
        <dbReference type="ARBA" id="ARBA00022679"/>
    </source>
</evidence>
<gene>
    <name evidence="5" type="ORF">ADEAN_000832500</name>
</gene>
<keyword evidence="2" id="KW-0547">Nucleotide-binding</keyword>
<protein>
    <recommendedName>
        <fullName evidence="7">Adenylate kinase</fullName>
    </recommendedName>
</protein>
<evidence type="ECO:0000256" key="4">
    <source>
        <dbReference type="RuleBase" id="RU003330"/>
    </source>
</evidence>
<dbReference type="PRINTS" id="PR00094">
    <property type="entry name" value="ADENYLTKNASE"/>
</dbReference>
<dbReference type="VEuPathDB" id="TriTrypDB:ADEAN_000832500"/>
<dbReference type="GO" id="GO:0006139">
    <property type="term" value="P:nucleobase-containing compound metabolic process"/>
    <property type="evidence" value="ECO:0007669"/>
    <property type="project" value="InterPro"/>
</dbReference>
<dbReference type="GO" id="GO:0005524">
    <property type="term" value="F:ATP binding"/>
    <property type="evidence" value="ECO:0007669"/>
    <property type="project" value="InterPro"/>
</dbReference>
<name>A0A7G2CRJ5_9TRYP</name>
<evidence type="ECO:0008006" key="7">
    <source>
        <dbReference type="Google" id="ProtNLM"/>
    </source>
</evidence>
<dbReference type="EMBL" id="LR877162">
    <property type="protein sequence ID" value="CAD2220802.1"/>
    <property type="molecule type" value="Genomic_DNA"/>
</dbReference>
<organism evidence="5 6">
    <name type="scientific">Angomonas deanei</name>
    <dbReference type="NCBI Taxonomy" id="59799"/>
    <lineage>
        <taxon>Eukaryota</taxon>
        <taxon>Discoba</taxon>
        <taxon>Euglenozoa</taxon>
        <taxon>Kinetoplastea</taxon>
        <taxon>Metakinetoplastina</taxon>
        <taxon>Trypanosomatida</taxon>
        <taxon>Trypanosomatidae</taxon>
        <taxon>Strigomonadinae</taxon>
        <taxon>Angomonas</taxon>
    </lineage>
</organism>
<dbReference type="Gene3D" id="3.40.50.300">
    <property type="entry name" value="P-loop containing nucleotide triphosphate hydrolases"/>
    <property type="match status" value="1"/>
</dbReference>
<dbReference type="SUPFAM" id="SSF52540">
    <property type="entry name" value="P-loop containing nucleoside triphosphate hydrolases"/>
    <property type="match status" value="1"/>
</dbReference>
<dbReference type="OrthoDB" id="442176at2759"/>
<keyword evidence="6" id="KW-1185">Reference proteome</keyword>
<keyword evidence="1 4" id="KW-0808">Transferase</keyword>
<dbReference type="GO" id="GO:0019205">
    <property type="term" value="F:nucleobase-containing compound kinase activity"/>
    <property type="evidence" value="ECO:0007669"/>
    <property type="project" value="InterPro"/>
</dbReference>
<keyword evidence="3 4" id="KW-0418">Kinase</keyword>
<evidence type="ECO:0000313" key="5">
    <source>
        <dbReference type="EMBL" id="CAD2220802.1"/>
    </source>
</evidence>